<reference evidence="3 4" key="1">
    <citation type="submission" date="2019-06" db="EMBL/GenBank/DDBJ databases">
        <title>Draft genome of Aliikangiella marina GYP-15.</title>
        <authorList>
            <person name="Wang G."/>
        </authorList>
    </citation>
    <scope>NUCLEOTIDE SEQUENCE [LARGE SCALE GENOMIC DNA]</scope>
    <source>
        <strain evidence="3 4">GYP-15</strain>
    </source>
</reference>
<feature type="region of interest" description="Disordered" evidence="1">
    <location>
        <begin position="601"/>
        <end position="627"/>
    </location>
</feature>
<protein>
    <recommendedName>
        <fullName evidence="2">PKD domain-containing protein</fullName>
    </recommendedName>
</protein>
<name>A0A545THQ0_9GAMM</name>
<dbReference type="SUPFAM" id="SSF51126">
    <property type="entry name" value="Pectin lyase-like"/>
    <property type="match status" value="1"/>
</dbReference>
<dbReference type="RefSeq" id="WP_142888041.1">
    <property type="nucleotide sequence ID" value="NZ_VIKR01000001.1"/>
</dbReference>
<dbReference type="InterPro" id="IPR013783">
    <property type="entry name" value="Ig-like_fold"/>
</dbReference>
<keyword evidence="4" id="KW-1185">Reference proteome</keyword>
<feature type="domain" description="PKD" evidence="2">
    <location>
        <begin position="65"/>
        <end position="138"/>
    </location>
</feature>
<dbReference type="Pfam" id="PF18911">
    <property type="entry name" value="PKD_4"/>
    <property type="match status" value="1"/>
</dbReference>
<organism evidence="3 4">
    <name type="scientific">Aliikangiella marina</name>
    <dbReference type="NCBI Taxonomy" id="1712262"/>
    <lineage>
        <taxon>Bacteria</taxon>
        <taxon>Pseudomonadati</taxon>
        <taxon>Pseudomonadota</taxon>
        <taxon>Gammaproteobacteria</taxon>
        <taxon>Oceanospirillales</taxon>
        <taxon>Pleioneaceae</taxon>
        <taxon>Aliikangiella</taxon>
    </lineage>
</organism>
<evidence type="ECO:0000313" key="3">
    <source>
        <dbReference type="EMBL" id="TQV76681.1"/>
    </source>
</evidence>
<dbReference type="EMBL" id="VIKR01000001">
    <property type="protein sequence ID" value="TQV76681.1"/>
    <property type="molecule type" value="Genomic_DNA"/>
</dbReference>
<evidence type="ECO:0000259" key="2">
    <source>
        <dbReference type="PROSITE" id="PS50093"/>
    </source>
</evidence>
<dbReference type="InterPro" id="IPR000601">
    <property type="entry name" value="PKD_dom"/>
</dbReference>
<accession>A0A545THQ0</accession>
<evidence type="ECO:0000313" key="4">
    <source>
        <dbReference type="Proteomes" id="UP000317839"/>
    </source>
</evidence>
<dbReference type="InterPro" id="IPR035986">
    <property type="entry name" value="PKD_dom_sf"/>
</dbReference>
<dbReference type="SUPFAM" id="SSF49299">
    <property type="entry name" value="PKD domain"/>
    <property type="match status" value="1"/>
</dbReference>
<dbReference type="CDD" id="cd00146">
    <property type="entry name" value="PKD"/>
    <property type="match status" value="1"/>
</dbReference>
<dbReference type="AlphaFoldDB" id="A0A545THQ0"/>
<evidence type="ECO:0000256" key="1">
    <source>
        <dbReference type="SAM" id="MobiDB-lite"/>
    </source>
</evidence>
<sequence length="658" mass="69677">MANPTTQDFRSGIRKILPNFDGTFNNAYSGGDKPNASAAITAVLATLITAGPAPLGVMFDASETTQVGNPNPKEFLSYQIDYGDPGSVLENRPGVDANQSNGFIGRHVYNTPGLYTATVTVTDRFGNTDSATVDITVEDPDVYYTDTYIMAEDGNFTGAPSPSGAGVGNNLTTTAELDSLFAAMSATSPPTRILMKGGVSSVVLDGQQLDPRNRDNYLMLGSWGTGKASLVMDSIKDDYLFFGDMQKFVVDNVTIVGNYNPTDGTGNWVGAFFALANSNLNLTHRCNLSGLGLNQYYAGTDPLTDYHNMTYDCSISDWADYGRLDAGGEFGCVAGCSIKQNPATVTLDGTKGIGSPDHGPMRIARPARFNIQDNDLFNNAGWSSGGLAHQPCIRIGTSATPVNTVVSDNICEGGYNNMELVVANSGVTANGATSLIIERNKFKATANTETAFTTCYGGYVFRNNLMIKSDNGGPPLGTGSYSAGIMAYSVAINDPSNLSAVSKIYNNTLISTATTVNVVDQLSFVRVNTVFTQFDLKNNIVYIASTDPAQSGGLFKMRHAGGMANVSEDNNILYAPDITTFVDDNGSFQTLAAWRTASSQGASSSTADPLFVDPANEDGALQTTSPARNSGLVLDGLIKDLNQVNRDSQPDVGAVEYV</sequence>
<dbReference type="OrthoDB" id="9801455at2"/>
<proteinExistence type="predicted"/>
<comment type="caution">
    <text evidence="3">The sequence shown here is derived from an EMBL/GenBank/DDBJ whole genome shotgun (WGS) entry which is preliminary data.</text>
</comment>
<dbReference type="PROSITE" id="PS50093">
    <property type="entry name" value="PKD"/>
    <property type="match status" value="1"/>
</dbReference>
<dbReference type="Gene3D" id="2.60.40.10">
    <property type="entry name" value="Immunoglobulins"/>
    <property type="match status" value="1"/>
</dbReference>
<gene>
    <name evidence="3" type="ORF">FLL45_01595</name>
</gene>
<dbReference type="Proteomes" id="UP000317839">
    <property type="component" value="Unassembled WGS sequence"/>
</dbReference>
<dbReference type="InterPro" id="IPR011050">
    <property type="entry name" value="Pectin_lyase_fold/virulence"/>
</dbReference>